<dbReference type="EMBL" id="LRBV02000010">
    <property type="status" value="NOT_ANNOTATED_CDS"/>
    <property type="molecule type" value="Genomic_DNA"/>
</dbReference>
<reference evidence="2" key="2">
    <citation type="submission" date="2021-01" db="UniProtKB">
        <authorList>
            <consortium name="EnsemblPlants"/>
        </authorList>
    </citation>
    <scope>IDENTIFICATION</scope>
</reference>
<dbReference type="Proteomes" id="UP000594261">
    <property type="component" value="Chromosome 10"/>
</dbReference>
<proteinExistence type="predicted"/>
<feature type="domain" description="DUF4283" evidence="1">
    <location>
        <begin position="36"/>
        <end position="103"/>
    </location>
</feature>
<organism evidence="2 3">
    <name type="scientific">Quercus lobata</name>
    <name type="common">Valley oak</name>
    <dbReference type="NCBI Taxonomy" id="97700"/>
    <lineage>
        <taxon>Eukaryota</taxon>
        <taxon>Viridiplantae</taxon>
        <taxon>Streptophyta</taxon>
        <taxon>Embryophyta</taxon>
        <taxon>Tracheophyta</taxon>
        <taxon>Spermatophyta</taxon>
        <taxon>Magnoliopsida</taxon>
        <taxon>eudicotyledons</taxon>
        <taxon>Gunneridae</taxon>
        <taxon>Pentapetalae</taxon>
        <taxon>rosids</taxon>
        <taxon>fabids</taxon>
        <taxon>Fagales</taxon>
        <taxon>Fagaceae</taxon>
        <taxon>Quercus</taxon>
    </lineage>
</organism>
<sequence>MEDLTKYWKGLSLVEKNVPAFNLEKETIEVEFIVEAKFLTKRALNTDAIATTFTGLWGSKNGFKVENLGNHIVLITFDNKLEVDNIISNEPWSFDKHLMALQHHDKCWKKLILHLIQNP</sequence>
<evidence type="ECO:0000259" key="1">
    <source>
        <dbReference type="Pfam" id="PF14111"/>
    </source>
</evidence>
<keyword evidence="3" id="KW-1185">Reference proteome</keyword>
<dbReference type="Gramene" id="QL10p060609:mrna">
    <property type="protein sequence ID" value="QL10p060609:mrna:CDS:1"/>
    <property type="gene ID" value="QL10p060609"/>
</dbReference>
<reference evidence="2 3" key="1">
    <citation type="journal article" date="2016" name="G3 (Bethesda)">
        <title>First Draft Assembly and Annotation of the Genome of a California Endemic Oak Quercus lobata Nee (Fagaceae).</title>
        <authorList>
            <person name="Sork V.L."/>
            <person name="Fitz-Gibbon S.T."/>
            <person name="Puiu D."/>
            <person name="Crepeau M."/>
            <person name="Gugger P.F."/>
            <person name="Sherman R."/>
            <person name="Stevens K."/>
            <person name="Langley C.H."/>
            <person name="Pellegrini M."/>
            <person name="Salzberg S.L."/>
        </authorList>
    </citation>
    <scope>NUCLEOTIDE SEQUENCE [LARGE SCALE GENOMIC DNA]</scope>
    <source>
        <strain evidence="2 3">cv. SW786</strain>
    </source>
</reference>
<dbReference type="EnsemblPlants" id="QL10p060609:mrna">
    <property type="protein sequence ID" value="QL10p060609:mrna:CDS:1"/>
    <property type="gene ID" value="QL10p060609"/>
</dbReference>
<dbReference type="AlphaFoldDB" id="A0A7N2MUF8"/>
<dbReference type="Pfam" id="PF14111">
    <property type="entry name" value="DUF4283"/>
    <property type="match status" value="1"/>
</dbReference>
<evidence type="ECO:0000313" key="2">
    <source>
        <dbReference type="EnsemblPlants" id="QL10p060609:mrna:CDS:1"/>
    </source>
</evidence>
<protein>
    <recommendedName>
        <fullName evidence="1">DUF4283 domain-containing protein</fullName>
    </recommendedName>
</protein>
<dbReference type="InterPro" id="IPR025558">
    <property type="entry name" value="DUF4283"/>
</dbReference>
<accession>A0A7N2MUF8</accession>
<name>A0A7N2MUF8_QUELO</name>
<evidence type="ECO:0000313" key="3">
    <source>
        <dbReference type="Proteomes" id="UP000594261"/>
    </source>
</evidence>
<dbReference type="InParanoid" id="A0A7N2MUF8"/>